<keyword evidence="3" id="KW-0560">Oxidoreductase</keyword>
<evidence type="ECO:0000256" key="1">
    <source>
        <dbReference type="SAM" id="MobiDB-lite"/>
    </source>
</evidence>
<dbReference type="AlphaFoldDB" id="A0A1H0WRQ5"/>
<dbReference type="InterPro" id="IPR000627">
    <property type="entry name" value="Intradiol_dOase_C"/>
</dbReference>
<gene>
    <name evidence="3" type="ORF">SAMN05421507_121114</name>
</gene>
<sequence>MPPGRRQLLHRRLTGTGRTLVRMTDIHDRGLQYDLATLLGRRRALSLLGGAGLTLVACAPPTTANSPAANSPATTFSAGTTSSAAGTPLETVPEETAGPFPGDGSNGPNALTQSGIVRSDIRSSFGSSTRTAEGVRLTVDLTVQRPGGEPFQGAAVYLWHCDINGDYSMYSDRVRDENFLRGVQEADASGKLRFVSVFPGAYSGRWPHVHFEVYPSLAEATRAGDKITTSQLALPETTCKEVYGTTGYTQSVRNMARTSLRQDTVFRDGTDHQMATMSGGVTSGYTASLTFAVQG</sequence>
<proteinExistence type="predicted"/>
<feature type="compositionally biased region" description="Low complexity" evidence="1">
    <location>
        <begin position="64"/>
        <end position="88"/>
    </location>
</feature>
<feature type="region of interest" description="Disordered" evidence="1">
    <location>
        <begin position="64"/>
        <end position="113"/>
    </location>
</feature>
<feature type="domain" description="Intradiol ring-cleavage dioxygenases" evidence="2">
    <location>
        <begin position="131"/>
        <end position="204"/>
    </location>
</feature>
<organism evidence="3 4">
    <name type="scientific">Lentzea jiangxiensis</name>
    <dbReference type="NCBI Taxonomy" id="641025"/>
    <lineage>
        <taxon>Bacteria</taxon>
        <taxon>Bacillati</taxon>
        <taxon>Actinomycetota</taxon>
        <taxon>Actinomycetes</taxon>
        <taxon>Pseudonocardiales</taxon>
        <taxon>Pseudonocardiaceae</taxon>
        <taxon>Lentzea</taxon>
    </lineage>
</organism>
<dbReference type="Gene3D" id="2.60.130.10">
    <property type="entry name" value="Aromatic compound dioxygenase"/>
    <property type="match status" value="1"/>
</dbReference>
<dbReference type="PANTHER" id="PTHR34315:SF1">
    <property type="entry name" value="INTRADIOL RING-CLEAVAGE DIOXYGENASES DOMAIN-CONTAINING PROTEIN-RELATED"/>
    <property type="match status" value="1"/>
</dbReference>
<protein>
    <submittedName>
        <fullName evidence="3">Protocatechuate 3,4-dioxygenase beta subunit</fullName>
    </submittedName>
</protein>
<dbReference type="STRING" id="641025.SAMN05421507_121114"/>
<evidence type="ECO:0000313" key="4">
    <source>
        <dbReference type="Proteomes" id="UP000199691"/>
    </source>
</evidence>
<keyword evidence="4" id="KW-1185">Reference proteome</keyword>
<accession>A0A1H0WRQ5</accession>
<evidence type="ECO:0000313" key="3">
    <source>
        <dbReference type="EMBL" id="SDP93155.1"/>
    </source>
</evidence>
<dbReference type="Proteomes" id="UP000199691">
    <property type="component" value="Unassembled WGS sequence"/>
</dbReference>
<reference evidence="4" key="1">
    <citation type="submission" date="2016-10" db="EMBL/GenBank/DDBJ databases">
        <authorList>
            <person name="Varghese N."/>
            <person name="Submissions S."/>
        </authorList>
    </citation>
    <scope>NUCLEOTIDE SEQUENCE [LARGE SCALE GENOMIC DNA]</scope>
    <source>
        <strain evidence="4">CGMCC 4.6609</strain>
    </source>
</reference>
<dbReference type="EMBL" id="FNIX01000021">
    <property type="protein sequence ID" value="SDP93155.1"/>
    <property type="molecule type" value="Genomic_DNA"/>
</dbReference>
<dbReference type="GO" id="GO:0016702">
    <property type="term" value="F:oxidoreductase activity, acting on single donors with incorporation of molecular oxygen, incorporation of two atoms of oxygen"/>
    <property type="evidence" value="ECO:0007669"/>
    <property type="project" value="InterPro"/>
</dbReference>
<dbReference type="Pfam" id="PF00775">
    <property type="entry name" value="Dioxygenase_C"/>
    <property type="match status" value="1"/>
</dbReference>
<dbReference type="InterPro" id="IPR015889">
    <property type="entry name" value="Intradiol_dOase_core"/>
</dbReference>
<dbReference type="SUPFAM" id="SSF49482">
    <property type="entry name" value="Aromatic compound dioxygenase"/>
    <property type="match status" value="1"/>
</dbReference>
<dbReference type="PANTHER" id="PTHR34315">
    <property type="match status" value="1"/>
</dbReference>
<name>A0A1H0WRQ5_9PSEU</name>
<keyword evidence="3" id="KW-0223">Dioxygenase</keyword>
<evidence type="ECO:0000259" key="2">
    <source>
        <dbReference type="Pfam" id="PF00775"/>
    </source>
</evidence>
<dbReference type="GO" id="GO:0008199">
    <property type="term" value="F:ferric iron binding"/>
    <property type="evidence" value="ECO:0007669"/>
    <property type="project" value="InterPro"/>
</dbReference>